<dbReference type="EMBL" id="KQ234755">
    <property type="protein sequence ID" value="KMZ88731.1"/>
    <property type="molecule type" value="Genomic_DNA"/>
</dbReference>
<evidence type="ECO:0000313" key="2">
    <source>
        <dbReference type="Proteomes" id="UP000053327"/>
    </source>
</evidence>
<sequence length="109" mass="13160">MINSKFYKIYKVFDKKCNEYTGDNDETCYKEDTLGKMVGLTDDTNLLKHLYSNIYRIYLTLPGSNNTYFENLETKYYKLFYTSLKYWLYDQIIINELDESKINDIFTGW</sequence>
<dbReference type="Proteomes" id="UP000053327">
    <property type="component" value="Unassembled WGS sequence"/>
</dbReference>
<dbReference type="AlphaFoldDB" id="A0A0J9T126"/>
<evidence type="ECO:0000313" key="1">
    <source>
        <dbReference type="EMBL" id="KMZ88731.1"/>
    </source>
</evidence>
<name>A0A0J9T126_PLAV1</name>
<gene>
    <name evidence="1" type="ORF">PVBG_05677</name>
</gene>
<organism evidence="1 2">
    <name type="scientific">Plasmodium vivax (strain Brazil I)</name>
    <dbReference type="NCBI Taxonomy" id="1033975"/>
    <lineage>
        <taxon>Eukaryota</taxon>
        <taxon>Sar</taxon>
        <taxon>Alveolata</taxon>
        <taxon>Apicomplexa</taxon>
        <taxon>Aconoidasida</taxon>
        <taxon>Haemosporida</taxon>
        <taxon>Plasmodiidae</taxon>
        <taxon>Plasmodium</taxon>
        <taxon>Plasmodium (Plasmodium)</taxon>
    </lineage>
</organism>
<protein>
    <submittedName>
        <fullName evidence="1">Uncharacterized protein</fullName>
    </submittedName>
</protein>
<accession>A0A0J9T126</accession>
<reference evidence="1 2" key="1">
    <citation type="submission" date="2011-08" db="EMBL/GenBank/DDBJ databases">
        <title>The Genome Sequence of Plasmodium vivax Brazil I.</title>
        <authorList>
            <consortium name="The Broad Institute Genome Sequencing Platform"/>
            <consortium name="The Broad Institute Genome Sequencing Center for Infectious Disease"/>
            <person name="Neafsey D."/>
            <person name="Carlton J."/>
            <person name="Barnwell J."/>
            <person name="Collins W."/>
            <person name="Escalante A."/>
            <person name="Mullikin J."/>
            <person name="Saul A."/>
            <person name="Guigo R."/>
            <person name="Camara F."/>
            <person name="Young S.K."/>
            <person name="Zeng Q."/>
            <person name="Gargeya S."/>
            <person name="Fitzgerald M."/>
            <person name="Haas B."/>
            <person name="Abouelleil A."/>
            <person name="Alvarado L."/>
            <person name="Arachchi H.M."/>
            <person name="Berlin A."/>
            <person name="Brown A."/>
            <person name="Chapman S.B."/>
            <person name="Chen Z."/>
            <person name="Dunbar C."/>
            <person name="Freedman E."/>
            <person name="Gearin G."/>
            <person name="Gellesch M."/>
            <person name="Goldberg J."/>
            <person name="Griggs A."/>
            <person name="Gujja S."/>
            <person name="Heiman D."/>
            <person name="Howarth C."/>
            <person name="Larson L."/>
            <person name="Lui A."/>
            <person name="MacDonald P.J.P."/>
            <person name="Montmayeur A."/>
            <person name="Murphy C."/>
            <person name="Neiman D."/>
            <person name="Pearson M."/>
            <person name="Priest M."/>
            <person name="Roberts A."/>
            <person name="Saif S."/>
            <person name="Shea T."/>
            <person name="Shenoy N."/>
            <person name="Sisk P."/>
            <person name="Stolte C."/>
            <person name="Sykes S."/>
            <person name="Wortman J."/>
            <person name="Nusbaum C."/>
            <person name="Birren B."/>
        </authorList>
    </citation>
    <scope>NUCLEOTIDE SEQUENCE [LARGE SCALE GENOMIC DNA]</scope>
    <source>
        <strain evidence="1 2">Brazil I</strain>
    </source>
</reference>
<proteinExistence type="predicted"/>